<dbReference type="Proteomes" id="UP000663887">
    <property type="component" value="Unassembled WGS sequence"/>
</dbReference>
<protein>
    <submittedName>
        <fullName evidence="1">Uncharacterized protein</fullName>
    </submittedName>
</protein>
<gene>
    <name evidence="1" type="ORF">XDN619_LOCUS15998</name>
</gene>
<reference evidence="1" key="1">
    <citation type="submission" date="2021-02" db="EMBL/GenBank/DDBJ databases">
        <authorList>
            <person name="Nowell W R."/>
        </authorList>
    </citation>
    <scope>NUCLEOTIDE SEQUENCE</scope>
</reference>
<name>A0A816SHD2_9BILA</name>
<proteinExistence type="predicted"/>
<sequence length="51" mass="5996">MLNVYSDCYLILILVYCYHSESETSMTITMESPIIILLISRQSSVRKPFHR</sequence>
<accession>A0A816SHD2</accession>
<comment type="caution">
    <text evidence="1">The sequence shown here is derived from an EMBL/GenBank/DDBJ whole genome shotgun (WGS) entry which is preliminary data.</text>
</comment>
<dbReference type="AlphaFoldDB" id="A0A816SHD2"/>
<dbReference type="EMBL" id="CAJNRG010006664">
    <property type="protein sequence ID" value="CAF2087927.1"/>
    <property type="molecule type" value="Genomic_DNA"/>
</dbReference>
<evidence type="ECO:0000313" key="2">
    <source>
        <dbReference type="Proteomes" id="UP000663887"/>
    </source>
</evidence>
<organism evidence="1 2">
    <name type="scientific">Rotaria magnacalcarata</name>
    <dbReference type="NCBI Taxonomy" id="392030"/>
    <lineage>
        <taxon>Eukaryota</taxon>
        <taxon>Metazoa</taxon>
        <taxon>Spiralia</taxon>
        <taxon>Gnathifera</taxon>
        <taxon>Rotifera</taxon>
        <taxon>Eurotatoria</taxon>
        <taxon>Bdelloidea</taxon>
        <taxon>Philodinida</taxon>
        <taxon>Philodinidae</taxon>
        <taxon>Rotaria</taxon>
    </lineage>
</organism>
<feature type="non-terminal residue" evidence="1">
    <location>
        <position position="1"/>
    </location>
</feature>
<evidence type="ECO:0000313" key="1">
    <source>
        <dbReference type="EMBL" id="CAF2087927.1"/>
    </source>
</evidence>